<feature type="domain" description="Sulfatase N-terminal" evidence="3">
    <location>
        <begin position="5"/>
        <end position="389"/>
    </location>
</feature>
<evidence type="ECO:0000313" key="4">
    <source>
        <dbReference type="EMBL" id="NYE47852.1"/>
    </source>
</evidence>
<name>A0A852TY10_9ACTN</name>
<dbReference type="AlphaFoldDB" id="A0A852TY10"/>
<organism evidence="4 5">
    <name type="scientific">Spinactinospora alkalitolerans</name>
    <dbReference type="NCBI Taxonomy" id="687207"/>
    <lineage>
        <taxon>Bacteria</taxon>
        <taxon>Bacillati</taxon>
        <taxon>Actinomycetota</taxon>
        <taxon>Actinomycetes</taxon>
        <taxon>Streptosporangiales</taxon>
        <taxon>Nocardiopsidaceae</taxon>
        <taxon>Spinactinospora</taxon>
    </lineage>
</organism>
<dbReference type="CDD" id="cd16022">
    <property type="entry name" value="sulfatase_like"/>
    <property type="match status" value="1"/>
</dbReference>
<dbReference type="InterPro" id="IPR000917">
    <property type="entry name" value="Sulfatase_N"/>
</dbReference>
<gene>
    <name evidence="4" type="ORF">HDA32_002972</name>
</gene>
<dbReference type="GO" id="GO:0046872">
    <property type="term" value="F:metal ion binding"/>
    <property type="evidence" value="ECO:0007669"/>
    <property type="project" value="UniProtKB-KW"/>
</dbReference>
<protein>
    <submittedName>
        <fullName evidence="4">Arylsulfatase A-like enzyme</fullName>
    </submittedName>
</protein>
<dbReference type="EMBL" id="JACCCC010000001">
    <property type="protein sequence ID" value="NYE47852.1"/>
    <property type="molecule type" value="Genomic_DNA"/>
</dbReference>
<keyword evidence="5" id="KW-1185">Reference proteome</keyword>
<evidence type="ECO:0000259" key="3">
    <source>
        <dbReference type="Pfam" id="PF00884"/>
    </source>
</evidence>
<dbReference type="GO" id="GO:0008484">
    <property type="term" value="F:sulfuric ester hydrolase activity"/>
    <property type="evidence" value="ECO:0007669"/>
    <property type="project" value="TreeGrafter"/>
</dbReference>
<reference evidence="4 5" key="1">
    <citation type="submission" date="2020-07" db="EMBL/GenBank/DDBJ databases">
        <title>Sequencing the genomes of 1000 actinobacteria strains.</title>
        <authorList>
            <person name="Klenk H.-P."/>
        </authorList>
    </citation>
    <scope>NUCLEOTIDE SEQUENCE [LARGE SCALE GENOMIC DNA]</scope>
    <source>
        <strain evidence="4 5">CXB654</strain>
    </source>
</reference>
<dbReference type="RefSeq" id="WP_179643733.1">
    <property type="nucleotide sequence ID" value="NZ_BAAAYY010000003.1"/>
</dbReference>
<evidence type="ECO:0000313" key="5">
    <source>
        <dbReference type="Proteomes" id="UP000589036"/>
    </source>
</evidence>
<evidence type="ECO:0000256" key="1">
    <source>
        <dbReference type="ARBA" id="ARBA00022723"/>
    </source>
</evidence>
<dbReference type="InterPro" id="IPR017850">
    <property type="entry name" value="Alkaline_phosphatase_core_sf"/>
</dbReference>
<accession>A0A852TY10</accession>
<dbReference type="Proteomes" id="UP000589036">
    <property type="component" value="Unassembled WGS sequence"/>
</dbReference>
<dbReference type="Pfam" id="PF00884">
    <property type="entry name" value="Sulfatase"/>
    <property type="match status" value="1"/>
</dbReference>
<dbReference type="PANTHER" id="PTHR45953:SF1">
    <property type="entry name" value="IDURONATE 2-SULFATASE"/>
    <property type="match status" value="1"/>
</dbReference>
<sequence length="523" mass="58426">MGRKILFITTDQQRYDAYGCNGGRVARTPVADGLAEEGVRFERAYCQNVVCSPARSSMLTGQYPSTHGVIANGVPLPPDAPSVAEVLRDAGYRTALIGKVHFEPIADPTGHWEQNRLALTGEHGPYRGFDHVEFAGHGPLGASHYANWLRENHPDEAEGFLRIFSAAPGGDTGAPGAMDNPVARGHYHTDWVADRVIEWLDSLDGDEDWFCWMSFPDPHHPWDPPVSERHRVDWRELDLPDGHPGSDERIREILAQRPAHWLAWYDGSVPNIDGAPADFVPAELTHDQIREINALVHIKNELLDEAFGRVLAKVEERGWGDDTDVVLTTDHGEFQGDLGLLFKGPYHVDALMRLPMVWRPARSAETAPAVVPEPVGQIDLAPTFCRIADVPVPDWMQGEPLPCAPGSGRERAIIEWDSQLDTGYRLRTIVRDGWICTVYEPTDREYGMPKAERYASFGLEPPATEIVYDGTEGELYHLAEDPHQWVNRWDDPAVASVREKLVKDLYDHLPPAREPRLRPAAMG</sequence>
<dbReference type="PANTHER" id="PTHR45953">
    <property type="entry name" value="IDURONATE 2-SULFATASE"/>
    <property type="match status" value="1"/>
</dbReference>
<dbReference type="SUPFAM" id="SSF53649">
    <property type="entry name" value="Alkaline phosphatase-like"/>
    <property type="match status" value="1"/>
</dbReference>
<proteinExistence type="predicted"/>
<dbReference type="GO" id="GO:0005737">
    <property type="term" value="C:cytoplasm"/>
    <property type="evidence" value="ECO:0007669"/>
    <property type="project" value="TreeGrafter"/>
</dbReference>
<dbReference type="Gene3D" id="3.40.720.10">
    <property type="entry name" value="Alkaline Phosphatase, subunit A"/>
    <property type="match status" value="1"/>
</dbReference>
<keyword evidence="2" id="KW-0378">Hydrolase</keyword>
<comment type="caution">
    <text evidence="4">The sequence shown here is derived from an EMBL/GenBank/DDBJ whole genome shotgun (WGS) entry which is preliminary data.</text>
</comment>
<evidence type="ECO:0000256" key="2">
    <source>
        <dbReference type="ARBA" id="ARBA00022801"/>
    </source>
</evidence>
<keyword evidence="1" id="KW-0479">Metal-binding</keyword>